<organism evidence="1 2">
    <name type="scientific">Clonorchis sinensis</name>
    <name type="common">Chinese liver fluke</name>
    <dbReference type="NCBI Taxonomy" id="79923"/>
    <lineage>
        <taxon>Eukaryota</taxon>
        <taxon>Metazoa</taxon>
        <taxon>Spiralia</taxon>
        <taxon>Lophotrochozoa</taxon>
        <taxon>Platyhelminthes</taxon>
        <taxon>Trematoda</taxon>
        <taxon>Digenea</taxon>
        <taxon>Opisthorchiida</taxon>
        <taxon>Opisthorchiata</taxon>
        <taxon>Opisthorchiidae</taxon>
        <taxon>Clonorchis</taxon>
    </lineage>
</organism>
<accession>A0A3R7D7Q4</accession>
<reference evidence="1 2" key="1">
    <citation type="journal article" date="2018" name="Biotechnol. Adv.">
        <title>Improved genomic resources and new bioinformatic workflow for the carcinogenic parasite Clonorchis sinensis: Biotechnological implications.</title>
        <authorList>
            <person name="Wang D."/>
            <person name="Korhonen P.K."/>
            <person name="Gasser R.B."/>
            <person name="Young N.D."/>
        </authorList>
    </citation>
    <scope>NUCLEOTIDE SEQUENCE [LARGE SCALE GENOMIC DNA]</scope>
    <source>
        <strain evidence="1">Cs-k2</strain>
    </source>
</reference>
<dbReference type="AlphaFoldDB" id="A0A3R7D7Q4"/>
<evidence type="ECO:0000313" key="1">
    <source>
        <dbReference type="EMBL" id="KAG5454462.1"/>
    </source>
</evidence>
<reference evidence="1 2" key="2">
    <citation type="journal article" date="2021" name="Genomics">
        <title>High-quality reference genome for Clonorchis sinensis.</title>
        <authorList>
            <person name="Young N.D."/>
            <person name="Stroehlein A.J."/>
            <person name="Kinkar L."/>
            <person name="Wang T."/>
            <person name="Sohn W.M."/>
            <person name="Chang B.C.H."/>
            <person name="Kaur P."/>
            <person name="Weisz D."/>
            <person name="Dudchenko O."/>
            <person name="Aiden E.L."/>
            <person name="Korhonen P.K."/>
            <person name="Gasser R.B."/>
        </authorList>
    </citation>
    <scope>NUCLEOTIDE SEQUENCE [LARGE SCALE GENOMIC DNA]</scope>
    <source>
        <strain evidence="1">Cs-k2</strain>
    </source>
</reference>
<proteinExistence type="predicted"/>
<sequence length="155" mass="17527">MSRFEFGIHNRDLAGNLYRHLWPSQKRPTITREALRRTRLSTECRLSQMFIFTPLSFERSSSCYGVIIPMSPHQSGEALDSSVALIRAHQQCISSGRGSDMRGEHVTTTPPTYANAFALERGDWWCARLIKRRPSSCPGCDDRLTRQSGLPSQVA</sequence>
<dbReference type="OrthoDB" id="10521628at2759"/>
<dbReference type="InParanoid" id="A0A3R7D7Q4"/>
<dbReference type="EMBL" id="NIRI02000010">
    <property type="protein sequence ID" value="KAG5454462.1"/>
    <property type="molecule type" value="Genomic_DNA"/>
</dbReference>
<keyword evidence="2" id="KW-1185">Reference proteome</keyword>
<comment type="caution">
    <text evidence="1">The sequence shown here is derived from an EMBL/GenBank/DDBJ whole genome shotgun (WGS) entry which is preliminary data.</text>
</comment>
<gene>
    <name evidence="1" type="ORF">CSKR_113128</name>
</gene>
<name>A0A3R7D7Q4_CLOSI</name>
<protein>
    <submittedName>
        <fullName evidence="1">Uncharacterized protein</fullName>
    </submittedName>
</protein>
<evidence type="ECO:0000313" key="2">
    <source>
        <dbReference type="Proteomes" id="UP000286415"/>
    </source>
</evidence>
<dbReference type="Proteomes" id="UP000286415">
    <property type="component" value="Unassembled WGS sequence"/>
</dbReference>